<reference evidence="1 3" key="2">
    <citation type="submission" date="2018-03" db="EMBL/GenBank/DDBJ databases">
        <title>Genomic Encyclopedia of Archaeal and Bacterial Type Strains, Phase II (KMG-II): from individual species to whole genera.</title>
        <authorList>
            <person name="Goeker M."/>
        </authorList>
    </citation>
    <scope>NUCLEOTIDE SEQUENCE [LARGE SCALE GENOMIC DNA]</scope>
    <source>
        <strain evidence="1 3">DSM 25227</strain>
    </source>
</reference>
<evidence type="ECO:0000313" key="1">
    <source>
        <dbReference type="EMBL" id="PWJ20231.1"/>
    </source>
</evidence>
<dbReference type="Proteomes" id="UP000245839">
    <property type="component" value="Unassembled WGS sequence"/>
</dbReference>
<keyword evidence="3" id="KW-1185">Reference proteome</keyword>
<reference evidence="2 4" key="1">
    <citation type="submission" date="2016-10" db="EMBL/GenBank/DDBJ databases">
        <authorList>
            <person name="Cai Z."/>
        </authorList>
    </citation>
    <scope>NUCLEOTIDE SEQUENCE [LARGE SCALE GENOMIC DNA]</scope>
    <source>
        <strain evidence="2 4">DSM 25227</strain>
    </source>
</reference>
<dbReference type="Proteomes" id="UP000251571">
    <property type="component" value="Unassembled WGS sequence"/>
</dbReference>
<dbReference type="EMBL" id="UETC01000003">
    <property type="protein sequence ID" value="SSA44231.1"/>
    <property type="molecule type" value="Genomic_DNA"/>
</dbReference>
<proteinExistence type="predicted"/>
<evidence type="ECO:0000313" key="4">
    <source>
        <dbReference type="Proteomes" id="UP000251571"/>
    </source>
</evidence>
<gene>
    <name evidence="1" type="ORF">BCF38_10346</name>
    <name evidence="2" type="ORF">SAMN05421539_10346</name>
</gene>
<accession>A0A2Y9AID3</accession>
<dbReference type="EMBL" id="QGDJ01000003">
    <property type="protein sequence ID" value="PWJ20231.1"/>
    <property type="molecule type" value="Genomic_DNA"/>
</dbReference>
<evidence type="ECO:0000313" key="2">
    <source>
        <dbReference type="EMBL" id="SSA44231.1"/>
    </source>
</evidence>
<sequence>MALRDRWRRAQAPSERAHDFTKLTCALFFRAVWDKIATV</sequence>
<name>A0A2Y9AID3_9RHOB</name>
<organism evidence="2 4">
    <name type="scientific">Jannaschia seohaensis</name>
    <dbReference type="NCBI Taxonomy" id="475081"/>
    <lineage>
        <taxon>Bacteria</taxon>
        <taxon>Pseudomonadati</taxon>
        <taxon>Pseudomonadota</taxon>
        <taxon>Alphaproteobacteria</taxon>
        <taxon>Rhodobacterales</taxon>
        <taxon>Roseobacteraceae</taxon>
        <taxon>Jannaschia</taxon>
    </lineage>
</organism>
<evidence type="ECO:0000313" key="3">
    <source>
        <dbReference type="Proteomes" id="UP000245839"/>
    </source>
</evidence>
<dbReference type="AlphaFoldDB" id="A0A2Y9AID3"/>
<protein>
    <submittedName>
        <fullName evidence="2">Uncharacterized protein</fullName>
    </submittedName>
</protein>